<name>A0A0G1BYW2_9BACT</name>
<keyword evidence="2" id="KW-0732">Signal</keyword>
<sequence>MKKIAAILSLIIFLFVVRSSANAAGYCNFSPDGANGQPYGDVTLSTECVIYESTNGVANGNLTLQNASILLNSTLVFAPGKQINIGTNSYIGINTNGKIQQSLLCVKDADGDGYADVITLDRDPASGLTLQNPITQIGKEAAPIGSTNCATSNPGYVNSELVNNLTMVDADPLTASATTIATSDRELLRLGFMINGVTDAFAGTNDIQIVNKNLLVCNGTSCPADNFLNLTPATGNIYVGGKVGIGTTNPTNTLSIAGNIYSDAYISKIIQERAGYYSNYSELTTSPVGQGASWSVNSTYDPGAGNGVANSTFKVNAGTYNTGAGMLRFDGNSKYWGAWMSGASGGQGTAVTFTQLANLSTNGSWLSSRGTSSDFYLTNAGKVGIGTTAPNSALEIYSAAGGINDFLGLKRGGTDWRVWVSDGTTGTASLRIGGNAVDSYAWQFDWTGAAANLFKSPNNYANQIPLAVRAAGAQTANIFEAQNSAGTGLFVVDASGDVGIGTTTPGTKLEVNGNIRTTPENSLPNFVLDSISTGDNWTAQGAYISIGESGALGSAAMHMTYTGDGFGYTGAGTVTAGVPAGGYWKYTYNSQTISTPSTVTVGALSSGTGTFSSTVTTTGQMWINNASPTIYFKDTDHRGAMLHNNSNLFYILRGCEATASTTWCTVGGVWPFVVNLETNAITTGGSITATSDIRLKTNIKPLPENILDKVEQLRGVYFNWKTEADMGNARQIGVIAQEVEKIFPELVITSPDGYKAVGYDRLGPILIEAIKEQQVEIDSLKSQVTDLKNEVDQIKQILNMPR</sequence>
<comment type="caution">
    <text evidence="4">The sequence shown here is derived from an EMBL/GenBank/DDBJ whole genome shotgun (WGS) entry which is preliminary data.</text>
</comment>
<dbReference type="InterPro" id="IPR030392">
    <property type="entry name" value="S74_ICA"/>
</dbReference>
<dbReference type="Pfam" id="PF13884">
    <property type="entry name" value="Peptidase_S74"/>
    <property type="match status" value="1"/>
</dbReference>
<dbReference type="PROSITE" id="PS51688">
    <property type="entry name" value="ICA"/>
    <property type="match status" value="1"/>
</dbReference>
<protein>
    <recommendedName>
        <fullName evidence="3">Peptidase S74 domain-containing protein</fullName>
    </recommendedName>
</protein>
<feature type="coiled-coil region" evidence="1">
    <location>
        <begin position="770"/>
        <end position="797"/>
    </location>
</feature>
<dbReference type="Proteomes" id="UP000033854">
    <property type="component" value="Unassembled WGS sequence"/>
</dbReference>
<evidence type="ECO:0000256" key="1">
    <source>
        <dbReference type="SAM" id="Coils"/>
    </source>
</evidence>
<evidence type="ECO:0000256" key="2">
    <source>
        <dbReference type="SAM" id="SignalP"/>
    </source>
</evidence>
<accession>A0A0G1BYW2</accession>
<evidence type="ECO:0000259" key="3">
    <source>
        <dbReference type="PROSITE" id="PS51688"/>
    </source>
</evidence>
<evidence type="ECO:0000313" key="5">
    <source>
        <dbReference type="Proteomes" id="UP000033854"/>
    </source>
</evidence>
<feature type="chain" id="PRO_5002536281" description="Peptidase S74 domain-containing protein" evidence="2">
    <location>
        <begin position="24"/>
        <end position="802"/>
    </location>
</feature>
<feature type="signal peptide" evidence="2">
    <location>
        <begin position="1"/>
        <end position="23"/>
    </location>
</feature>
<keyword evidence="1" id="KW-0175">Coiled coil</keyword>
<dbReference type="AlphaFoldDB" id="A0A0G1BYW2"/>
<gene>
    <name evidence="4" type="ORF">UV06_C0009G0003</name>
</gene>
<feature type="domain" description="Peptidase S74" evidence="3">
    <location>
        <begin position="691"/>
        <end position="784"/>
    </location>
</feature>
<dbReference type="InterPro" id="IPR036388">
    <property type="entry name" value="WH-like_DNA-bd_sf"/>
</dbReference>
<reference evidence="4 5" key="1">
    <citation type="journal article" date="2015" name="Nature">
        <title>rRNA introns, odd ribosomes, and small enigmatic genomes across a large radiation of phyla.</title>
        <authorList>
            <person name="Brown C.T."/>
            <person name="Hug L.A."/>
            <person name="Thomas B.C."/>
            <person name="Sharon I."/>
            <person name="Castelle C.J."/>
            <person name="Singh A."/>
            <person name="Wilkins M.J."/>
            <person name="Williams K.H."/>
            <person name="Banfield J.F."/>
        </authorList>
    </citation>
    <scope>NUCLEOTIDE SEQUENCE [LARGE SCALE GENOMIC DNA]</scope>
</reference>
<proteinExistence type="predicted"/>
<dbReference type="EMBL" id="LCDA01000009">
    <property type="protein sequence ID" value="KKS42588.1"/>
    <property type="molecule type" value="Genomic_DNA"/>
</dbReference>
<evidence type="ECO:0000313" key="4">
    <source>
        <dbReference type="EMBL" id="KKS42588.1"/>
    </source>
</evidence>
<dbReference type="Gene3D" id="1.10.10.10">
    <property type="entry name" value="Winged helix-like DNA-binding domain superfamily/Winged helix DNA-binding domain"/>
    <property type="match status" value="1"/>
</dbReference>
<organism evidence="4 5">
    <name type="scientific">Candidatus Collierbacteria bacterium GW2011_GWA2_42_17</name>
    <dbReference type="NCBI Taxonomy" id="1618378"/>
    <lineage>
        <taxon>Bacteria</taxon>
        <taxon>Candidatus Collieribacteriota</taxon>
    </lineage>
</organism>